<sequence length="158" mass="17732">MVVVAKHLWQIEYNLNTAIEQVRGPLHELSLVTADHKTEALLITSRKKMETITITVGDCSIKSLPCIRYLGLHISSRLRFNQHLRTVSEKAARVARALAKIMPNPGGPTSSRRELYAPVVDFILLYGAPIWRCATEKQAYICQAEAVHRRACLRVISG</sequence>
<accession>A0ABD2WI11</accession>
<dbReference type="EMBL" id="JBJJXI010000104">
    <property type="protein sequence ID" value="KAL3392489.1"/>
    <property type="molecule type" value="Genomic_DNA"/>
</dbReference>
<reference evidence="1 2" key="1">
    <citation type="journal article" date="2024" name="bioRxiv">
        <title>A reference genome for Trichogramma kaykai: A tiny desert-dwelling parasitoid wasp with competing sex-ratio distorters.</title>
        <authorList>
            <person name="Culotta J."/>
            <person name="Lindsey A.R."/>
        </authorList>
    </citation>
    <scope>NUCLEOTIDE SEQUENCE [LARGE SCALE GENOMIC DNA]</scope>
    <source>
        <strain evidence="1 2">KSX58</strain>
    </source>
</reference>
<organism evidence="1 2">
    <name type="scientific">Trichogramma kaykai</name>
    <dbReference type="NCBI Taxonomy" id="54128"/>
    <lineage>
        <taxon>Eukaryota</taxon>
        <taxon>Metazoa</taxon>
        <taxon>Ecdysozoa</taxon>
        <taxon>Arthropoda</taxon>
        <taxon>Hexapoda</taxon>
        <taxon>Insecta</taxon>
        <taxon>Pterygota</taxon>
        <taxon>Neoptera</taxon>
        <taxon>Endopterygota</taxon>
        <taxon>Hymenoptera</taxon>
        <taxon>Apocrita</taxon>
        <taxon>Proctotrupomorpha</taxon>
        <taxon>Chalcidoidea</taxon>
        <taxon>Trichogrammatidae</taxon>
        <taxon>Trichogramma</taxon>
    </lineage>
</organism>
<name>A0ABD2WI11_9HYME</name>
<proteinExistence type="predicted"/>
<gene>
    <name evidence="1" type="ORF">TKK_013011</name>
</gene>
<comment type="caution">
    <text evidence="1">The sequence shown here is derived from an EMBL/GenBank/DDBJ whole genome shotgun (WGS) entry which is preliminary data.</text>
</comment>
<protein>
    <recommendedName>
        <fullName evidence="3">Reverse transcriptase</fullName>
    </recommendedName>
</protein>
<keyword evidence="2" id="KW-1185">Reference proteome</keyword>
<evidence type="ECO:0000313" key="1">
    <source>
        <dbReference type="EMBL" id="KAL3392489.1"/>
    </source>
</evidence>
<dbReference type="Proteomes" id="UP001627154">
    <property type="component" value="Unassembled WGS sequence"/>
</dbReference>
<dbReference type="AlphaFoldDB" id="A0ABD2WI11"/>
<evidence type="ECO:0000313" key="2">
    <source>
        <dbReference type="Proteomes" id="UP001627154"/>
    </source>
</evidence>
<evidence type="ECO:0008006" key="3">
    <source>
        <dbReference type="Google" id="ProtNLM"/>
    </source>
</evidence>